<sequence>HHHLVGRVVLKDYFCFSTHKQDNDLQLEEDSRSLLFFYPYTKEEAALLRQPLFIFLMFLFLRKCFTTWADVVNTR</sequence>
<accession>A0A364XZ15</accession>
<reference evidence="1 2" key="1">
    <citation type="submission" date="2018-06" db="EMBL/GenBank/DDBJ databases">
        <title>Chryseolinea flavus sp. nov., a member of the phylum Bacteroidetes isolated from soil.</title>
        <authorList>
            <person name="Li Y."/>
            <person name="Wang J."/>
        </authorList>
    </citation>
    <scope>NUCLEOTIDE SEQUENCE [LARGE SCALE GENOMIC DNA]</scope>
    <source>
        <strain evidence="1 2">SDU1-6</strain>
    </source>
</reference>
<organism evidence="1 2">
    <name type="scientific">Pseudochryseolinea flava</name>
    <dbReference type="NCBI Taxonomy" id="2059302"/>
    <lineage>
        <taxon>Bacteria</taxon>
        <taxon>Pseudomonadati</taxon>
        <taxon>Bacteroidota</taxon>
        <taxon>Cytophagia</taxon>
        <taxon>Cytophagales</taxon>
        <taxon>Fulvivirgaceae</taxon>
        <taxon>Pseudochryseolinea</taxon>
    </lineage>
</organism>
<evidence type="ECO:0000313" key="1">
    <source>
        <dbReference type="EMBL" id="RAV98846.1"/>
    </source>
</evidence>
<gene>
    <name evidence="1" type="ORF">DQQ10_21315</name>
</gene>
<dbReference type="AlphaFoldDB" id="A0A364XZ15"/>
<feature type="non-terminal residue" evidence="1">
    <location>
        <position position="1"/>
    </location>
</feature>
<proteinExistence type="predicted"/>
<keyword evidence="2" id="KW-1185">Reference proteome</keyword>
<evidence type="ECO:0000313" key="2">
    <source>
        <dbReference type="Proteomes" id="UP000251889"/>
    </source>
</evidence>
<comment type="caution">
    <text evidence="1">The sequence shown here is derived from an EMBL/GenBank/DDBJ whole genome shotgun (WGS) entry which is preliminary data.</text>
</comment>
<name>A0A364XZ15_9BACT</name>
<protein>
    <submittedName>
        <fullName evidence="1">Uncharacterized protein</fullName>
    </submittedName>
</protein>
<dbReference type="EMBL" id="QMFY01000014">
    <property type="protein sequence ID" value="RAV98846.1"/>
    <property type="molecule type" value="Genomic_DNA"/>
</dbReference>
<dbReference type="Proteomes" id="UP000251889">
    <property type="component" value="Unassembled WGS sequence"/>
</dbReference>